<dbReference type="InterPro" id="IPR001387">
    <property type="entry name" value="Cro/C1-type_HTH"/>
</dbReference>
<reference evidence="1 2" key="1">
    <citation type="submission" date="2021-03" db="EMBL/GenBank/DDBJ databases">
        <title>Actinomadura violae sp. nov., isolated from lichen in Thailand.</title>
        <authorList>
            <person name="Kanchanasin P."/>
            <person name="Saeng-In P."/>
            <person name="Phongsopitanun W."/>
            <person name="Yuki M."/>
            <person name="Kudo T."/>
            <person name="Ohkuma M."/>
            <person name="Tanasupawat S."/>
        </authorList>
    </citation>
    <scope>NUCLEOTIDE SEQUENCE [LARGE SCALE GENOMIC DNA]</scope>
    <source>
        <strain evidence="1 2">LCR2-06</strain>
    </source>
</reference>
<dbReference type="SUPFAM" id="SSF47413">
    <property type="entry name" value="lambda repressor-like DNA-binding domains"/>
    <property type="match status" value="1"/>
</dbReference>
<dbReference type="Proteomes" id="UP000680206">
    <property type="component" value="Unassembled WGS sequence"/>
</dbReference>
<sequence>MAWWEYVERVAKGDTQTAIAARIGLSQGGISGWRTKAPKPETVAAFARGYHRPVLEAFVAAGFLTADEAGITEAPATLADLSSAELLDELGRRLGVH</sequence>
<comment type="caution">
    <text evidence="1">The sequence shown here is derived from an EMBL/GenBank/DDBJ whole genome shotgun (WGS) entry which is preliminary data.</text>
</comment>
<dbReference type="CDD" id="cd00093">
    <property type="entry name" value="HTH_XRE"/>
    <property type="match status" value="1"/>
</dbReference>
<gene>
    <name evidence="1" type="ORF">J4709_43520</name>
</gene>
<dbReference type="EMBL" id="JAGEPF010000035">
    <property type="protein sequence ID" value="MBO2464463.1"/>
    <property type="molecule type" value="Genomic_DNA"/>
</dbReference>
<name>A0ABS3S6T5_9ACTN</name>
<evidence type="ECO:0000313" key="2">
    <source>
        <dbReference type="Proteomes" id="UP000680206"/>
    </source>
</evidence>
<protein>
    <submittedName>
        <fullName evidence="1">Helix-turn-helix transcriptional regulator</fullName>
    </submittedName>
</protein>
<keyword evidence="2" id="KW-1185">Reference proteome</keyword>
<organism evidence="1 2">
    <name type="scientific">Actinomadura violacea</name>
    <dbReference type="NCBI Taxonomy" id="2819934"/>
    <lineage>
        <taxon>Bacteria</taxon>
        <taxon>Bacillati</taxon>
        <taxon>Actinomycetota</taxon>
        <taxon>Actinomycetes</taxon>
        <taxon>Streptosporangiales</taxon>
        <taxon>Thermomonosporaceae</taxon>
        <taxon>Actinomadura</taxon>
    </lineage>
</organism>
<dbReference type="RefSeq" id="WP_208250952.1">
    <property type="nucleotide sequence ID" value="NZ_JAGEPF010000035.1"/>
</dbReference>
<proteinExistence type="predicted"/>
<dbReference type="InterPro" id="IPR010982">
    <property type="entry name" value="Lambda_DNA-bd_dom_sf"/>
</dbReference>
<evidence type="ECO:0000313" key="1">
    <source>
        <dbReference type="EMBL" id="MBO2464463.1"/>
    </source>
</evidence>
<accession>A0ABS3S6T5</accession>